<evidence type="ECO:0000256" key="1">
    <source>
        <dbReference type="SAM" id="MobiDB-lite"/>
    </source>
</evidence>
<dbReference type="PANTHER" id="PTHR33121">
    <property type="entry name" value="CYCLIC DI-GMP PHOSPHODIESTERASE PDEF"/>
    <property type="match status" value="1"/>
</dbReference>
<dbReference type="Pfam" id="PF00563">
    <property type="entry name" value="EAL"/>
    <property type="match status" value="1"/>
</dbReference>
<dbReference type="AlphaFoldDB" id="A0A1H2VL91"/>
<dbReference type="SUPFAM" id="SSF141868">
    <property type="entry name" value="EAL domain-like"/>
    <property type="match status" value="1"/>
</dbReference>
<accession>A0A1H2VL91</accession>
<dbReference type="SMART" id="SM00267">
    <property type="entry name" value="GGDEF"/>
    <property type="match status" value="1"/>
</dbReference>
<feature type="compositionally biased region" description="Basic and acidic residues" evidence="1">
    <location>
        <begin position="546"/>
        <end position="569"/>
    </location>
</feature>
<dbReference type="PROSITE" id="PS50883">
    <property type="entry name" value="EAL"/>
    <property type="match status" value="1"/>
</dbReference>
<keyword evidence="6" id="KW-1185">Reference proteome</keyword>
<dbReference type="InterPro" id="IPR035919">
    <property type="entry name" value="EAL_sf"/>
</dbReference>
<dbReference type="InterPro" id="IPR001633">
    <property type="entry name" value="EAL_dom"/>
</dbReference>
<dbReference type="Gene3D" id="3.20.20.450">
    <property type="entry name" value="EAL domain"/>
    <property type="match status" value="1"/>
</dbReference>
<keyword evidence="2" id="KW-0472">Membrane</keyword>
<dbReference type="SUPFAM" id="SSF55073">
    <property type="entry name" value="Nucleotide cyclase"/>
    <property type="match status" value="1"/>
</dbReference>
<dbReference type="GO" id="GO:0071111">
    <property type="term" value="F:cyclic-guanylate-specific phosphodiesterase activity"/>
    <property type="evidence" value="ECO:0007669"/>
    <property type="project" value="InterPro"/>
</dbReference>
<dbReference type="SMART" id="SM00052">
    <property type="entry name" value="EAL"/>
    <property type="match status" value="1"/>
</dbReference>
<evidence type="ECO:0000313" key="6">
    <source>
        <dbReference type="Proteomes" id="UP000199118"/>
    </source>
</evidence>
<gene>
    <name evidence="5" type="ORF">SAMN05444336_102105</name>
</gene>
<keyword evidence="2" id="KW-1133">Transmembrane helix</keyword>
<reference evidence="5 6" key="1">
    <citation type="submission" date="2016-10" db="EMBL/GenBank/DDBJ databases">
        <authorList>
            <person name="de Groot N.N."/>
        </authorList>
    </citation>
    <scope>NUCLEOTIDE SEQUENCE [LARGE SCALE GENOMIC DNA]</scope>
    <source>
        <strain evidence="5 6">DSM 17890</strain>
    </source>
</reference>
<dbReference type="Pfam" id="PF00990">
    <property type="entry name" value="GGDEF"/>
    <property type="match status" value="1"/>
</dbReference>
<sequence>MRRLRRLIEGAQSAEGVLAMLALGCWVWFHEIDAFEWAYRYSQAHEGMELDELVNGLFVAGIFSIGLLVLRGFRLRRASRRGDLAEREAAWLARHDPLTGLPNRRSLDEHLAAHAEGRRRGARPGGGARRGAGRPWTRGAAVLCLDLDGFKQVNTLLGHDGGDRLLEVVADRLRHVAGDSLAVRVGGDEFVVAADRGLEPDPMALARRIVAALAEPVEMPGGLTARVGTCVGVALTPEDAASQEEALRLADSALYEAKRLGRDKVVRFDPRMAEALDLRLRREQALRRALDRDEITPHYQPLADLASGELEGFEALARWTGEDGPVPPDEFLPLAEEMGLLPELSDRLLTRACADARHWPKPLRLAFNISPAQLGDRMLAQRMLWILDAADFPPGRLQVEVPEAAALRDAGTEGGLIDQLQAAGARVALDDFGAGYTSLGQLARLKFNAIKIDRGFLEAAQGDIDRAEAIRAIVALGRGLGVTTTAKGIETAEQRARLKALGCDLGQGHLFSPALPPEAAAALARGQAPPPASPADAANVEGADVEGGRVDEARVEGPPAEKARVEKAPVDAAPIDKTASGARRNG</sequence>
<dbReference type="CDD" id="cd01949">
    <property type="entry name" value="GGDEF"/>
    <property type="match status" value="1"/>
</dbReference>
<dbReference type="CDD" id="cd01948">
    <property type="entry name" value="EAL"/>
    <property type="match status" value="1"/>
</dbReference>
<dbReference type="EMBL" id="FNMZ01000002">
    <property type="protein sequence ID" value="SDW69010.1"/>
    <property type="molecule type" value="Genomic_DNA"/>
</dbReference>
<dbReference type="STRING" id="356660.SAMN05444336_102105"/>
<dbReference type="Gene3D" id="3.30.70.270">
    <property type="match status" value="1"/>
</dbReference>
<keyword evidence="2" id="KW-0812">Transmembrane</keyword>
<dbReference type="NCBIfam" id="TIGR00254">
    <property type="entry name" value="GGDEF"/>
    <property type="match status" value="1"/>
</dbReference>
<dbReference type="InterPro" id="IPR050706">
    <property type="entry name" value="Cyclic-di-GMP_PDE-like"/>
</dbReference>
<dbReference type="InterPro" id="IPR043128">
    <property type="entry name" value="Rev_trsase/Diguanyl_cyclase"/>
</dbReference>
<feature type="domain" description="EAL" evidence="3">
    <location>
        <begin position="279"/>
        <end position="528"/>
    </location>
</feature>
<dbReference type="InterPro" id="IPR000160">
    <property type="entry name" value="GGDEF_dom"/>
</dbReference>
<dbReference type="InterPro" id="IPR029787">
    <property type="entry name" value="Nucleotide_cyclase"/>
</dbReference>
<evidence type="ECO:0000256" key="2">
    <source>
        <dbReference type="SAM" id="Phobius"/>
    </source>
</evidence>
<protein>
    <submittedName>
        <fullName evidence="5">Diguanylate cyclase/phosphodiesterase</fullName>
    </submittedName>
</protein>
<evidence type="ECO:0000259" key="4">
    <source>
        <dbReference type="PROSITE" id="PS50887"/>
    </source>
</evidence>
<feature type="transmembrane region" description="Helical" evidence="2">
    <location>
        <begin position="53"/>
        <end position="73"/>
    </location>
</feature>
<feature type="region of interest" description="Disordered" evidence="1">
    <location>
        <begin position="522"/>
        <end position="586"/>
    </location>
</feature>
<evidence type="ECO:0000259" key="3">
    <source>
        <dbReference type="PROSITE" id="PS50883"/>
    </source>
</evidence>
<dbReference type="RefSeq" id="WP_176954656.1">
    <property type="nucleotide sequence ID" value="NZ_FNMZ01000002.1"/>
</dbReference>
<feature type="region of interest" description="Disordered" evidence="1">
    <location>
        <begin position="114"/>
        <end position="134"/>
    </location>
</feature>
<dbReference type="PROSITE" id="PS50887">
    <property type="entry name" value="GGDEF"/>
    <property type="match status" value="1"/>
</dbReference>
<dbReference type="Proteomes" id="UP000199118">
    <property type="component" value="Unassembled WGS sequence"/>
</dbReference>
<name>A0A1H2VL91_9RHOB</name>
<dbReference type="PANTHER" id="PTHR33121:SF70">
    <property type="entry name" value="SIGNALING PROTEIN YKOW"/>
    <property type="match status" value="1"/>
</dbReference>
<organism evidence="5 6">
    <name type="scientific">Albimonas donghaensis</name>
    <dbReference type="NCBI Taxonomy" id="356660"/>
    <lineage>
        <taxon>Bacteria</taxon>
        <taxon>Pseudomonadati</taxon>
        <taxon>Pseudomonadota</taxon>
        <taxon>Alphaproteobacteria</taxon>
        <taxon>Rhodobacterales</taxon>
        <taxon>Paracoccaceae</taxon>
        <taxon>Albimonas</taxon>
    </lineage>
</organism>
<proteinExistence type="predicted"/>
<evidence type="ECO:0000313" key="5">
    <source>
        <dbReference type="EMBL" id="SDW69010.1"/>
    </source>
</evidence>
<feature type="domain" description="GGDEF" evidence="4">
    <location>
        <begin position="138"/>
        <end position="270"/>
    </location>
</feature>